<sequence>MADPSNTITHCYAIPYGWPGFIGHILNLYVLLCTLKFRSPLCPIRQLRYHAFNGSLATVQIVGCLFLGVINFIRCFKNLGLVFVTLSSLLYVTLLTLPVAASAARSREAEAKKQISTQTEYGMLDSEQGKRRDSVSRHLEQVQSSDVVSSNDKGAEATPEHLGADDANTSPKGNITPGSTEKRPSNQIRLLSFRGAIVVCLGISPTIYPILGTYLVLQSSTIDQNSSEAETARSVLLIISAIASLCFVLGSAPFMYRRYQAEGWRGLKAMNVSEFWGGYSEVAGDSFVAKALNPWSALMYVGAATTLVSNWVLAMAAGGNTWFPDFTEESMVWVAACWMYFVVSKVTLLSV</sequence>
<feature type="transmembrane region" description="Helical" evidence="2">
    <location>
        <begin position="79"/>
        <end position="104"/>
    </location>
</feature>
<keyword evidence="2" id="KW-1133">Transmembrane helix</keyword>
<accession>A0AA40CQF4</accession>
<name>A0AA40CQF4_9PEZI</name>
<feature type="region of interest" description="Disordered" evidence="1">
    <location>
        <begin position="141"/>
        <end position="183"/>
    </location>
</feature>
<evidence type="ECO:0000313" key="3">
    <source>
        <dbReference type="EMBL" id="KAK0646867.1"/>
    </source>
</evidence>
<gene>
    <name evidence="3" type="ORF">B0T16DRAFT_170684</name>
</gene>
<dbReference type="AlphaFoldDB" id="A0AA40CQF4"/>
<keyword evidence="2" id="KW-0472">Membrane</keyword>
<feature type="transmembrane region" description="Helical" evidence="2">
    <location>
        <begin position="191"/>
        <end position="215"/>
    </location>
</feature>
<evidence type="ECO:0000256" key="1">
    <source>
        <dbReference type="SAM" id="MobiDB-lite"/>
    </source>
</evidence>
<organism evidence="3 4">
    <name type="scientific">Cercophora newfieldiana</name>
    <dbReference type="NCBI Taxonomy" id="92897"/>
    <lineage>
        <taxon>Eukaryota</taxon>
        <taxon>Fungi</taxon>
        <taxon>Dikarya</taxon>
        <taxon>Ascomycota</taxon>
        <taxon>Pezizomycotina</taxon>
        <taxon>Sordariomycetes</taxon>
        <taxon>Sordariomycetidae</taxon>
        <taxon>Sordariales</taxon>
        <taxon>Lasiosphaeriaceae</taxon>
        <taxon>Cercophora</taxon>
    </lineage>
</organism>
<protein>
    <submittedName>
        <fullName evidence="3">Uncharacterized protein</fullName>
    </submittedName>
</protein>
<dbReference type="EMBL" id="JAULSV010000004">
    <property type="protein sequence ID" value="KAK0646867.1"/>
    <property type="molecule type" value="Genomic_DNA"/>
</dbReference>
<feature type="compositionally biased region" description="Low complexity" evidence="1">
    <location>
        <begin position="141"/>
        <end position="150"/>
    </location>
</feature>
<evidence type="ECO:0000313" key="4">
    <source>
        <dbReference type="Proteomes" id="UP001174936"/>
    </source>
</evidence>
<proteinExistence type="predicted"/>
<reference evidence="3" key="1">
    <citation type="submission" date="2023-06" db="EMBL/GenBank/DDBJ databases">
        <title>Genome-scale phylogeny and comparative genomics of the fungal order Sordariales.</title>
        <authorList>
            <consortium name="Lawrence Berkeley National Laboratory"/>
            <person name="Hensen N."/>
            <person name="Bonometti L."/>
            <person name="Westerberg I."/>
            <person name="Brannstrom I.O."/>
            <person name="Guillou S."/>
            <person name="Cros-Aarteil S."/>
            <person name="Calhoun S."/>
            <person name="Haridas S."/>
            <person name="Kuo A."/>
            <person name="Mondo S."/>
            <person name="Pangilinan J."/>
            <person name="Riley R."/>
            <person name="Labutti K."/>
            <person name="Andreopoulos B."/>
            <person name="Lipzen A."/>
            <person name="Chen C."/>
            <person name="Yanf M."/>
            <person name="Daum C."/>
            <person name="Ng V."/>
            <person name="Clum A."/>
            <person name="Steindorff A."/>
            <person name="Ohm R."/>
            <person name="Martin F."/>
            <person name="Silar P."/>
            <person name="Natvig D."/>
            <person name="Lalanne C."/>
            <person name="Gautier V."/>
            <person name="Ament-Velasquez S.L."/>
            <person name="Kruys A."/>
            <person name="Hutchinson M.I."/>
            <person name="Powell A.J."/>
            <person name="Barry K."/>
            <person name="Miller A.N."/>
            <person name="Grigoriev I.V."/>
            <person name="Debuchy R."/>
            <person name="Gladieux P."/>
            <person name="Thoren M.H."/>
            <person name="Johannesson H."/>
        </authorList>
    </citation>
    <scope>NUCLEOTIDE SEQUENCE</scope>
    <source>
        <strain evidence="3">SMH2532-1</strain>
    </source>
</reference>
<evidence type="ECO:0000256" key="2">
    <source>
        <dbReference type="SAM" id="Phobius"/>
    </source>
</evidence>
<feature type="transmembrane region" description="Helical" evidence="2">
    <location>
        <begin position="235"/>
        <end position="256"/>
    </location>
</feature>
<keyword evidence="2" id="KW-0812">Transmembrane</keyword>
<feature type="transmembrane region" description="Helical" evidence="2">
    <location>
        <begin position="16"/>
        <end position="37"/>
    </location>
</feature>
<feature type="transmembrane region" description="Helical" evidence="2">
    <location>
        <begin position="297"/>
        <end position="318"/>
    </location>
</feature>
<keyword evidence="4" id="KW-1185">Reference proteome</keyword>
<feature type="compositionally biased region" description="Basic and acidic residues" evidence="1">
    <location>
        <begin position="153"/>
        <end position="164"/>
    </location>
</feature>
<dbReference type="Proteomes" id="UP001174936">
    <property type="component" value="Unassembled WGS sequence"/>
</dbReference>
<feature type="transmembrane region" description="Helical" evidence="2">
    <location>
        <begin position="330"/>
        <end position="349"/>
    </location>
</feature>
<feature type="transmembrane region" description="Helical" evidence="2">
    <location>
        <begin position="49"/>
        <end position="73"/>
    </location>
</feature>
<feature type="compositionally biased region" description="Polar residues" evidence="1">
    <location>
        <begin position="167"/>
        <end position="183"/>
    </location>
</feature>
<comment type="caution">
    <text evidence="3">The sequence shown here is derived from an EMBL/GenBank/DDBJ whole genome shotgun (WGS) entry which is preliminary data.</text>
</comment>